<dbReference type="Pfam" id="PF14579">
    <property type="entry name" value="HHH_6"/>
    <property type="match status" value="1"/>
</dbReference>
<dbReference type="Gene3D" id="3.20.20.140">
    <property type="entry name" value="Metal-dependent hydrolases"/>
    <property type="match status" value="2"/>
</dbReference>
<dbReference type="NCBIfam" id="TIGR01405">
    <property type="entry name" value="polC_Gram_pos"/>
    <property type="match status" value="1"/>
</dbReference>
<dbReference type="CDD" id="cd04484">
    <property type="entry name" value="polC_OBF"/>
    <property type="match status" value="1"/>
</dbReference>
<dbReference type="GO" id="GO:0003677">
    <property type="term" value="F:DNA binding"/>
    <property type="evidence" value="ECO:0007669"/>
    <property type="project" value="UniProtKB-UniRule"/>
</dbReference>
<keyword evidence="4 13" id="KW-0808">Transferase</keyword>
<evidence type="ECO:0000313" key="17">
    <source>
        <dbReference type="Proteomes" id="UP000003860"/>
    </source>
</evidence>
<evidence type="ECO:0000313" key="16">
    <source>
        <dbReference type="EMBL" id="EGD46663.1"/>
    </source>
</evidence>
<dbReference type="InterPro" id="IPR044923">
    <property type="entry name" value="PolC_middle_finger_sf"/>
</dbReference>
<name>F1TG44_9FIRM</name>
<dbReference type="InterPro" id="IPR004365">
    <property type="entry name" value="NA-bd_OB_tRNA"/>
</dbReference>
<reference evidence="16" key="1">
    <citation type="submission" date="2009-07" db="EMBL/GenBank/DDBJ databases">
        <authorList>
            <consortium name="US DOE Joint Genome Institute (JGI-PGF)"/>
            <person name="Lucas S."/>
            <person name="Copeland A."/>
            <person name="Lapidus A."/>
            <person name="Glavina del Rio T."/>
            <person name="Tice H."/>
            <person name="Bruce D."/>
            <person name="Goodwin L."/>
            <person name="Pitluck S."/>
            <person name="Larimer F."/>
            <person name="Land M.L."/>
            <person name="Mouttaki H."/>
            <person name="He Z."/>
            <person name="Zhou J."/>
            <person name="Hemme C.L."/>
        </authorList>
    </citation>
    <scope>NUCLEOTIDE SEQUENCE [LARGE SCALE GENOMIC DNA]</scope>
    <source>
        <strain evidence="16">DSM 2782</strain>
    </source>
</reference>
<gene>
    <name evidence="13" type="primary">polC</name>
    <name evidence="16" type="ORF">Cpap_1047</name>
</gene>
<dbReference type="InterPro" id="IPR004013">
    <property type="entry name" value="PHP_dom"/>
</dbReference>
<dbReference type="GO" id="GO:0005737">
    <property type="term" value="C:cytoplasm"/>
    <property type="evidence" value="ECO:0007669"/>
    <property type="project" value="UniProtKB-SubCell"/>
</dbReference>
<evidence type="ECO:0000256" key="8">
    <source>
        <dbReference type="ARBA" id="ARBA00022801"/>
    </source>
</evidence>
<feature type="domain" description="Polymerase/histidinol phosphatase N-terminal" evidence="15">
    <location>
        <begin position="337"/>
        <end position="404"/>
    </location>
</feature>
<proteinExistence type="inferred from homology"/>
<dbReference type="Proteomes" id="UP000003860">
    <property type="component" value="Unassembled WGS sequence"/>
</dbReference>
<dbReference type="InterPro" id="IPR013520">
    <property type="entry name" value="Ribonucl_H"/>
</dbReference>
<dbReference type="SUPFAM" id="SSF160975">
    <property type="entry name" value="AF1531-like"/>
    <property type="match status" value="1"/>
</dbReference>
<keyword evidence="3 13" id="KW-0963">Cytoplasm</keyword>
<dbReference type="GO" id="GO:0008408">
    <property type="term" value="F:3'-5' exonuclease activity"/>
    <property type="evidence" value="ECO:0007669"/>
    <property type="project" value="UniProtKB-UniRule"/>
</dbReference>
<dbReference type="SMART" id="SM00481">
    <property type="entry name" value="POLIIIAc"/>
    <property type="match status" value="1"/>
</dbReference>
<keyword evidence="10 13" id="KW-0239">DNA-directed DNA polymerase</keyword>
<dbReference type="Pfam" id="PF07733">
    <property type="entry name" value="DNA_pol3_alpha"/>
    <property type="match status" value="1"/>
</dbReference>
<accession>F1TG44</accession>
<dbReference type="SUPFAM" id="SSF53098">
    <property type="entry name" value="Ribonuclease H-like"/>
    <property type="match status" value="1"/>
</dbReference>
<keyword evidence="9 13" id="KW-0269">Exonuclease</keyword>
<dbReference type="PANTHER" id="PTHR32294">
    <property type="entry name" value="DNA POLYMERASE III SUBUNIT ALPHA"/>
    <property type="match status" value="1"/>
</dbReference>
<comment type="function">
    <text evidence="1 13">Required for replicative DNA synthesis. This DNA polymerase also exhibits 3' to 5' exonuclease activity.</text>
</comment>
<keyword evidence="8 13" id="KW-0378">Hydrolase</keyword>
<dbReference type="Pfam" id="PF01336">
    <property type="entry name" value="tRNA_anti-codon"/>
    <property type="match status" value="1"/>
</dbReference>
<dbReference type="Gene3D" id="1.10.150.700">
    <property type="entry name" value="PolC, middle finger domain"/>
    <property type="match status" value="1"/>
</dbReference>
<evidence type="ECO:0000256" key="3">
    <source>
        <dbReference type="ARBA" id="ARBA00022490"/>
    </source>
</evidence>
<keyword evidence="7 13" id="KW-0540">Nuclease</keyword>
<dbReference type="InterPro" id="IPR024754">
    <property type="entry name" value="DNA_PolC-like_N_II"/>
</dbReference>
<evidence type="ECO:0000256" key="13">
    <source>
        <dbReference type="HAMAP-Rule" id="MF_00356"/>
    </source>
</evidence>
<dbReference type="Gene3D" id="3.30.420.10">
    <property type="entry name" value="Ribonuclease H-like superfamily/Ribonuclease H"/>
    <property type="match status" value="1"/>
</dbReference>
<evidence type="ECO:0000256" key="2">
    <source>
        <dbReference type="ARBA" id="ARBA00004496"/>
    </source>
</evidence>
<evidence type="ECO:0000256" key="1">
    <source>
        <dbReference type="ARBA" id="ARBA00003452"/>
    </source>
</evidence>
<dbReference type="InterPro" id="IPR006308">
    <property type="entry name" value="Pol_III_a_PolC-type_gram_pos"/>
</dbReference>
<dbReference type="Gene3D" id="6.10.140.1510">
    <property type="match status" value="1"/>
</dbReference>
<dbReference type="SMART" id="SM00479">
    <property type="entry name" value="EXOIII"/>
    <property type="match status" value="1"/>
</dbReference>
<evidence type="ECO:0000256" key="11">
    <source>
        <dbReference type="ARBA" id="ARBA00025611"/>
    </source>
</evidence>
<keyword evidence="6 13" id="KW-0235">DNA replication</keyword>
<dbReference type="OrthoDB" id="9804290at2"/>
<dbReference type="Pfam" id="PF02811">
    <property type="entry name" value="PHP"/>
    <property type="match status" value="1"/>
</dbReference>
<dbReference type="GO" id="GO:0006261">
    <property type="term" value="P:DNA-templated DNA replication"/>
    <property type="evidence" value="ECO:0007669"/>
    <property type="project" value="UniProtKB-UniRule"/>
</dbReference>
<dbReference type="Pfam" id="PF14480">
    <property type="entry name" value="DNA_pol3_a_NI"/>
    <property type="match status" value="1"/>
</dbReference>
<dbReference type="Gene3D" id="1.10.150.870">
    <property type="match status" value="1"/>
</dbReference>
<comment type="subcellular location">
    <subcellularLocation>
        <location evidence="2 13">Cytoplasm</location>
    </subcellularLocation>
</comment>
<protein>
    <recommendedName>
        <fullName evidence="13">DNA polymerase III PolC-type</fullName>
        <shortName evidence="13">PolIII</shortName>
        <ecNumber evidence="13">2.7.7.7</ecNumber>
    </recommendedName>
</protein>
<evidence type="ECO:0000256" key="6">
    <source>
        <dbReference type="ARBA" id="ARBA00022705"/>
    </source>
</evidence>
<comment type="function">
    <text evidence="11">DNA polymerase III is a complex, multichain enzyme responsible for most of the replicative synthesis in bacteria. This DNA polymerase also exhibits 3' to 5' exonuclease activity. The alpha chain is the DNA polymerase.</text>
</comment>
<evidence type="ECO:0000259" key="15">
    <source>
        <dbReference type="SMART" id="SM00481"/>
    </source>
</evidence>
<dbReference type="Pfam" id="PF00929">
    <property type="entry name" value="RNase_T"/>
    <property type="match status" value="1"/>
</dbReference>
<feature type="domain" description="Exonuclease" evidence="14">
    <location>
        <begin position="421"/>
        <end position="586"/>
    </location>
</feature>
<evidence type="ECO:0000256" key="5">
    <source>
        <dbReference type="ARBA" id="ARBA00022695"/>
    </source>
</evidence>
<dbReference type="InterPro" id="IPR003141">
    <property type="entry name" value="Pol/His_phosphatase_N"/>
</dbReference>
<dbReference type="HAMAP" id="MF_00356">
    <property type="entry name" value="DNApol_PolC"/>
    <property type="match status" value="1"/>
</dbReference>
<dbReference type="RefSeq" id="WP_004621053.1">
    <property type="nucleotide sequence ID" value="NZ_ACXX02000012.1"/>
</dbReference>
<sequence>MENTNNTNKYLCDLFPGEMDFDGEFSTLKQLKVERMSVFIKDSKIEIHTTSSDIVSIALIIKAEERLKQKLGAPNLTLKVKCIRNCSIEEYLSSMWSELVMMLTSKVALCRGILPGSKYELSGNKIIINLLTSGSDILKAQNCHLMLEQHIKDTIGQNVKVEFCDIHVDHAKIEEYVAEKVKIEAKVVSSAITALPSDQKQKKQEFRSSGSGEMPVRGVIAGKPFTDSIMNISEVTPDSGKVAIAGEVFKTESREIRGGKFIYIFDVTDYTSSVTVKMFVEKKDFANISERITEGVCLRIRGEAQYDKFSKELTIMAFDITETEKEIRHDDAEEKRVELHLHTQMSSMDGVTPVKELVKRAAQWGHKAIAITDHGIVQAYPDAYAASKKNNIKVIYGLECYLLDDSVPIVYDMKEHSLEDDFVVFDIETTGLNPHQDKITEIGAVKVRNGQIVDRFSAFVNPGVSIPSFIVKLTGITDDMVKDAPPVEQVLNEFMEFIQGSVLVAHNANFDVGFIKQNAKLMGEKVKNPYIDTLELCRKMFPELGRYKLNIVAKHLKIELENHHRAVDDSMATAKIFMHCINILKEKGCKTIKDIQNAFDGEINLKASSYHAIILVKNKVGLKNLYKIVSQSHLKYFYKKPRVPKKLLMEYREGLILGSACEAGELYRAILNNKSEEEISKIVRFYDYLEIQPLGNNQFLINNGKVSSQEELKKINKKIIRLGERHRKLVVATCDVHFMDPRDEVFRRILMAGRGFTDADNQAPLYLRTTDEMLEEFSYLGEEKAREVVIENTNLIADMIESIAPVLEGTYPPNIEGAEQDIENMAMTRAKEIYGEDLPEVVAQRLEKELNSIIKNGFAVMYLIAQKLVSKSLSDGYLVGSRGSVGSSFVANMSGITEVNSLQPHYVCEKCKYSEFVLDGTYDCGFDMPEKECPNCGNKLKKDGYDIPFETFLGFDGDKEPDIDLNFSGDYQPVAHKYTEELFGEGYVFRAGTIASVAEKTAYGYVKNYLDEREIIVTNSEINRLVKGCTGIKRTTGQHPGGIMIVPKDKEIFDFSPIQRPADDTQSEIITTHFDYHFLHGSILKLDILGHDDPTVIRMLEDLTGVDATTIPIGEEKTMSLFNSTEALGVKPEDIGSETGTFAIPEFGTKFVRQMLMDTKPRSFSELIRISGLSHGTDVWLNNAQELIRNGITTLSQSICCRDDIMIYLMHAGLPPKTAFKIMEDVRKGKGVKDEYEVVMKENKVPDWYIQSCKKIKYMFPKAHAAAYVMMAFRIAWFKVYYPEAFYTTYFTVRADDFDAEMMAHGQDKVRNKIKEFEMKGNNITTKEKNVLTILEVVNEMYARGINFLPIHLYLSEATKFRIEDKGIRPPLNALQGLGGAAAQNIVEARKNGEFLSIDELRTKAKISKSVIEILERNNVLEGMPESNQLCLF</sequence>
<dbReference type="PANTHER" id="PTHR32294:SF5">
    <property type="entry name" value="DNA POLYMERASE III POLC-TYPE"/>
    <property type="match status" value="1"/>
</dbReference>
<keyword evidence="17" id="KW-1185">Reference proteome</keyword>
<dbReference type="Pfam" id="PF11490">
    <property type="entry name" value="DNA_pol3_a_NII"/>
    <property type="match status" value="1"/>
</dbReference>
<dbReference type="NCBIfam" id="NF001688">
    <property type="entry name" value="PRK00448.1"/>
    <property type="match status" value="1"/>
</dbReference>
<dbReference type="NCBIfam" id="TIGR00573">
    <property type="entry name" value="dnaq"/>
    <property type="match status" value="1"/>
</dbReference>
<evidence type="ECO:0000256" key="4">
    <source>
        <dbReference type="ARBA" id="ARBA00022679"/>
    </source>
</evidence>
<keyword evidence="5 13" id="KW-0548">Nucleotidyltransferase</keyword>
<dbReference type="Pfam" id="PF17657">
    <property type="entry name" value="DNA_pol3_finger"/>
    <property type="match status" value="1"/>
</dbReference>
<evidence type="ECO:0000256" key="12">
    <source>
        <dbReference type="ARBA" id="ARBA00049244"/>
    </source>
</evidence>
<evidence type="ECO:0000256" key="10">
    <source>
        <dbReference type="ARBA" id="ARBA00022932"/>
    </source>
</evidence>
<evidence type="ECO:0000256" key="9">
    <source>
        <dbReference type="ARBA" id="ARBA00022839"/>
    </source>
</evidence>
<dbReference type="InterPro" id="IPR028112">
    <property type="entry name" value="DNA_PolC-type_N_I"/>
</dbReference>
<dbReference type="FunFam" id="3.30.420.10:FF:000045">
    <property type="entry name" value="3'-5' exonuclease DinG"/>
    <property type="match status" value="1"/>
</dbReference>
<dbReference type="STRING" id="588581.Cpap_1047"/>
<comment type="catalytic activity">
    <reaction evidence="12 13">
        <text>DNA(n) + a 2'-deoxyribonucleoside 5'-triphosphate = DNA(n+1) + diphosphate</text>
        <dbReference type="Rhea" id="RHEA:22508"/>
        <dbReference type="Rhea" id="RHEA-COMP:17339"/>
        <dbReference type="Rhea" id="RHEA-COMP:17340"/>
        <dbReference type="ChEBI" id="CHEBI:33019"/>
        <dbReference type="ChEBI" id="CHEBI:61560"/>
        <dbReference type="ChEBI" id="CHEBI:173112"/>
        <dbReference type="EC" id="2.7.7.7"/>
    </reaction>
</comment>
<dbReference type="InterPro" id="IPR011708">
    <property type="entry name" value="DNA_pol3_alpha_NTPase_dom"/>
</dbReference>
<dbReference type="InterPro" id="IPR040982">
    <property type="entry name" value="DNA_pol3_finger"/>
</dbReference>
<dbReference type="InterPro" id="IPR006054">
    <property type="entry name" value="DnaQ"/>
</dbReference>
<dbReference type="InterPro" id="IPR004805">
    <property type="entry name" value="DnaE2/DnaE/PolC"/>
</dbReference>
<dbReference type="CDD" id="cd06127">
    <property type="entry name" value="DEDDh"/>
    <property type="match status" value="1"/>
</dbReference>
<dbReference type="CDD" id="cd07435">
    <property type="entry name" value="PHP_PolIIIA_POLC"/>
    <property type="match status" value="1"/>
</dbReference>
<dbReference type="GO" id="GO:0003887">
    <property type="term" value="F:DNA-directed DNA polymerase activity"/>
    <property type="evidence" value="ECO:0007669"/>
    <property type="project" value="UniProtKB-UniRule"/>
</dbReference>
<evidence type="ECO:0000259" key="14">
    <source>
        <dbReference type="SMART" id="SM00479"/>
    </source>
</evidence>
<dbReference type="Gene3D" id="2.40.50.140">
    <property type="entry name" value="Nucleic acid-binding proteins"/>
    <property type="match status" value="1"/>
</dbReference>
<comment type="similarity">
    <text evidence="13">Belongs to the DNA polymerase type-C family. PolC subfamily.</text>
</comment>
<dbReference type="InterPro" id="IPR012337">
    <property type="entry name" value="RNaseH-like_sf"/>
</dbReference>
<dbReference type="EMBL" id="ACXX02000012">
    <property type="protein sequence ID" value="EGD46663.1"/>
    <property type="molecule type" value="Genomic_DNA"/>
</dbReference>
<dbReference type="InterPro" id="IPR012340">
    <property type="entry name" value="NA-bd_OB-fold"/>
</dbReference>
<dbReference type="eggNOG" id="COG2176">
    <property type="taxonomic scope" value="Bacteria"/>
</dbReference>
<evidence type="ECO:0000256" key="7">
    <source>
        <dbReference type="ARBA" id="ARBA00022722"/>
    </source>
</evidence>
<dbReference type="InterPro" id="IPR036397">
    <property type="entry name" value="RNaseH_sf"/>
</dbReference>
<organism evidence="16 17">
    <name type="scientific">Ruminiclostridium papyrosolvens DSM 2782</name>
    <dbReference type="NCBI Taxonomy" id="588581"/>
    <lineage>
        <taxon>Bacteria</taxon>
        <taxon>Bacillati</taxon>
        <taxon>Bacillota</taxon>
        <taxon>Clostridia</taxon>
        <taxon>Eubacteriales</taxon>
        <taxon>Oscillospiraceae</taxon>
        <taxon>Ruminiclostridium</taxon>
    </lineage>
</organism>
<comment type="caution">
    <text evidence="16">The sequence shown here is derived from an EMBL/GenBank/DDBJ whole genome shotgun (WGS) entry which is preliminary data.</text>
</comment>
<dbReference type="InterPro" id="IPR029460">
    <property type="entry name" value="DNAPol_HHH"/>
</dbReference>
<dbReference type="EC" id="2.7.7.7" evidence="13"/>
<reference evidence="16" key="2">
    <citation type="submission" date="2011-01" db="EMBL/GenBank/DDBJ databases">
        <title>The Non-contiguous Finished genome of Clostridium papyrosolvens.</title>
        <authorList>
            <person name="Lucas S."/>
            <person name="Copeland A."/>
            <person name="Lapidus A."/>
            <person name="Cheng J.-F."/>
            <person name="Goodwin L."/>
            <person name="Pitluck S."/>
            <person name="Misra M."/>
            <person name="Chertkov O."/>
            <person name="Detter J.C."/>
            <person name="Han C."/>
            <person name="Tapia R."/>
            <person name="Land M."/>
            <person name="Hauser L."/>
            <person name="Kyrpides N."/>
            <person name="Ivanova N."/>
            <person name="Pagani I."/>
            <person name="Mouttaki H."/>
            <person name="He Z."/>
            <person name="Zhou J."/>
            <person name="Hemme C.L."/>
            <person name="Woyke T."/>
        </authorList>
    </citation>
    <scope>NUCLEOTIDE SEQUENCE [LARGE SCALE GENOMIC DNA]</scope>
    <source>
        <strain evidence="16">DSM 2782</strain>
    </source>
</reference>
<dbReference type="Gene3D" id="3.30.1900.20">
    <property type="match status" value="2"/>
</dbReference>